<dbReference type="RefSeq" id="WP_208832916.1">
    <property type="nucleotide sequence ID" value="NZ_CP072110.1"/>
</dbReference>
<gene>
    <name evidence="2" type="ORF">J1N51_05245</name>
</gene>
<dbReference type="EMBL" id="CP072110">
    <property type="protein sequence ID" value="QTH64862.1"/>
    <property type="molecule type" value="Genomic_DNA"/>
</dbReference>
<keyword evidence="1" id="KW-0732">Signal</keyword>
<feature type="chain" id="PRO_5037907281" description="DUF4124 domain-containing protein" evidence="1">
    <location>
        <begin position="23"/>
        <end position="172"/>
    </location>
</feature>
<feature type="signal peptide" evidence="1">
    <location>
        <begin position="1"/>
        <end position="22"/>
    </location>
</feature>
<protein>
    <recommendedName>
        <fullName evidence="4">DUF4124 domain-containing protein</fullName>
    </recommendedName>
</protein>
<name>A0A975DCY2_9GAMM</name>
<evidence type="ECO:0000313" key="2">
    <source>
        <dbReference type="EMBL" id="QTH64862.1"/>
    </source>
</evidence>
<accession>A0A975DCY2</accession>
<dbReference type="AlphaFoldDB" id="A0A975DCY2"/>
<keyword evidence="3" id="KW-1185">Reference proteome</keyword>
<organism evidence="2 3">
    <name type="scientific">Psychrosphaera ytuae</name>
    <dbReference type="NCBI Taxonomy" id="2820710"/>
    <lineage>
        <taxon>Bacteria</taxon>
        <taxon>Pseudomonadati</taxon>
        <taxon>Pseudomonadota</taxon>
        <taxon>Gammaproteobacteria</taxon>
        <taxon>Alteromonadales</taxon>
        <taxon>Pseudoalteromonadaceae</taxon>
        <taxon>Psychrosphaera</taxon>
    </lineage>
</organism>
<dbReference type="KEGG" id="psym:J1N51_05245"/>
<reference evidence="2" key="1">
    <citation type="submission" date="2021-03" db="EMBL/GenBank/DDBJ databases">
        <title>Description of Psychrosphaera ytuae sp. nov. isolated from deep sea sediment of South China Sea.</title>
        <authorList>
            <person name="Zhang J."/>
            <person name="Xu X.-D."/>
        </authorList>
    </citation>
    <scope>NUCLEOTIDE SEQUENCE</scope>
    <source>
        <strain evidence="2">MTZ26</strain>
    </source>
</reference>
<proteinExistence type="predicted"/>
<sequence length="172" mass="19972">MKAVRQILIVGLMIFVNGEVMATDGEIFKCVENGIAKFSAYPCKDPSKQQEYDITRSESMSSYLERQQKKLQEKLDERQARAEQYIDGYPGMPDNIRTAILDCKVVRGMTRKQVYMSWNVMPESSRKQVSVANSLTYFTYKKAPVCMNEKFRYADLTFDNRTNLLVGWNIQY</sequence>
<evidence type="ECO:0008006" key="4">
    <source>
        <dbReference type="Google" id="ProtNLM"/>
    </source>
</evidence>
<dbReference type="Proteomes" id="UP000682739">
    <property type="component" value="Chromosome"/>
</dbReference>
<evidence type="ECO:0000256" key="1">
    <source>
        <dbReference type="SAM" id="SignalP"/>
    </source>
</evidence>
<evidence type="ECO:0000313" key="3">
    <source>
        <dbReference type="Proteomes" id="UP000682739"/>
    </source>
</evidence>